<keyword evidence="4" id="KW-0812">Transmembrane</keyword>
<gene>
    <name evidence="6" type="ORF">QN277_021705</name>
</gene>
<keyword evidence="4" id="KW-1133">Transmembrane helix</keyword>
<sequence length="229" mass="25871">MGEVVMFIDDLKSISGISRCRICHEEEFESSKSFEAPCACSGTVKFAHRDCIQRWCNEKGNTICEICLQQYEPGYTAPPPKKLQINDEAMTIRDSLQISRMEEEALNARLEAIVERVAIESDYSECTSAADRSASYCRFLALAFTLFMLVRHLFAVLTSGTEDYPFTLLTVLMLRAGGIVLPMFIIIRMIGAIQNIIQRHYQDSEDGAAISDGYDNENGTLRDLIFRHE</sequence>
<dbReference type="InterPro" id="IPR013083">
    <property type="entry name" value="Znf_RING/FYVE/PHD"/>
</dbReference>
<dbReference type="FunFam" id="3.30.40.10:FF:000318">
    <property type="entry name" value="E3 ubiquitin-protein ligase MARCH4"/>
    <property type="match status" value="1"/>
</dbReference>
<evidence type="ECO:0000256" key="2">
    <source>
        <dbReference type="ARBA" id="ARBA00022771"/>
    </source>
</evidence>
<dbReference type="Gene3D" id="3.30.40.10">
    <property type="entry name" value="Zinc/RING finger domain, C3HC4 (zinc finger)"/>
    <property type="match status" value="1"/>
</dbReference>
<evidence type="ECO:0000256" key="4">
    <source>
        <dbReference type="SAM" id="Phobius"/>
    </source>
</evidence>
<dbReference type="InterPro" id="IPR022143">
    <property type="entry name" value="DUF3675"/>
</dbReference>
<dbReference type="GO" id="GO:0016567">
    <property type="term" value="P:protein ubiquitination"/>
    <property type="evidence" value="ECO:0007669"/>
    <property type="project" value="TreeGrafter"/>
</dbReference>
<keyword evidence="3" id="KW-0862">Zinc</keyword>
<dbReference type="PANTHER" id="PTHR23012">
    <property type="entry name" value="RING/FYVE/PHD ZINC FINGER DOMAIN-CONTAINING"/>
    <property type="match status" value="1"/>
</dbReference>
<dbReference type="InterPro" id="IPR011016">
    <property type="entry name" value="Znf_RING-CH"/>
</dbReference>
<keyword evidence="2" id="KW-0863">Zinc-finger</keyword>
<dbReference type="InterPro" id="IPR033275">
    <property type="entry name" value="MARCH-like"/>
</dbReference>
<dbReference type="PANTHER" id="PTHR23012:SF180">
    <property type="entry name" value="RING_FYVE_PHD ZINC FINGER SUPERFAMILY PROTEIN"/>
    <property type="match status" value="1"/>
</dbReference>
<reference evidence="6" key="1">
    <citation type="submission" date="2023-10" db="EMBL/GenBank/DDBJ databases">
        <title>Chromosome-level genome of the transformable northern wattle, Acacia crassicarpa.</title>
        <authorList>
            <person name="Massaro I."/>
            <person name="Sinha N.R."/>
            <person name="Poethig S."/>
            <person name="Leichty A.R."/>
        </authorList>
    </citation>
    <scope>NUCLEOTIDE SEQUENCE</scope>
    <source>
        <strain evidence="6">Acra3RX</strain>
        <tissue evidence="6">Leaf</tissue>
    </source>
</reference>
<proteinExistence type="predicted"/>
<feature type="domain" description="RING-CH-type" evidence="5">
    <location>
        <begin position="12"/>
        <end position="74"/>
    </location>
</feature>
<evidence type="ECO:0000259" key="5">
    <source>
        <dbReference type="PROSITE" id="PS51292"/>
    </source>
</evidence>
<dbReference type="SUPFAM" id="SSF57850">
    <property type="entry name" value="RING/U-box"/>
    <property type="match status" value="1"/>
</dbReference>
<dbReference type="GO" id="GO:0008270">
    <property type="term" value="F:zinc ion binding"/>
    <property type="evidence" value="ECO:0007669"/>
    <property type="project" value="UniProtKB-KW"/>
</dbReference>
<dbReference type="Pfam" id="PF12428">
    <property type="entry name" value="DUF3675"/>
    <property type="match status" value="1"/>
</dbReference>
<dbReference type="PROSITE" id="PS51292">
    <property type="entry name" value="ZF_RING_CH"/>
    <property type="match status" value="1"/>
</dbReference>
<evidence type="ECO:0000313" key="7">
    <source>
        <dbReference type="Proteomes" id="UP001293593"/>
    </source>
</evidence>
<dbReference type="AlphaFoldDB" id="A0AAE1JS63"/>
<keyword evidence="1" id="KW-0479">Metal-binding</keyword>
<dbReference type="GO" id="GO:0016020">
    <property type="term" value="C:membrane"/>
    <property type="evidence" value="ECO:0007669"/>
    <property type="project" value="TreeGrafter"/>
</dbReference>
<dbReference type="CDD" id="cd16495">
    <property type="entry name" value="RING_CH-C4HC3_MARCH"/>
    <property type="match status" value="1"/>
</dbReference>
<evidence type="ECO:0000313" key="6">
    <source>
        <dbReference type="EMBL" id="KAK4273268.1"/>
    </source>
</evidence>
<dbReference type="Proteomes" id="UP001293593">
    <property type="component" value="Unassembled WGS sequence"/>
</dbReference>
<keyword evidence="7" id="KW-1185">Reference proteome</keyword>
<dbReference type="EMBL" id="JAWXYG010000005">
    <property type="protein sequence ID" value="KAK4273268.1"/>
    <property type="molecule type" value="Genomic_DNA"/>
</dbReference>
<feature type="transmembrane region" description="Helical" evidence="4">
    <location>
        <begin position="139"/>
        <end position="160"/>
    </location>
</feature>
<dbReference type="GO" id="GO:0004842">
    <property type="term" value="F:ubiquitin-protein transferase activity"/>
    <property type="evidence" value="ECO:0007669"/>
    <property type="project" value="TreeGrafter"/>
</dbReference>
<dbReference type="SMART" id="SM00744">
    <property type="entry name" value="RINGv"/>
    <property type="match status" value="1"/>
</dbReference>
<feature type="transmembrane region" description="Helical" evidence="4">
    <location>
        <begin position="166"/>
        <end position="190"/>
    </location>
</feature>
<accession>A0AAE1JS63</accession>
<evidence type="ECO:0000256" key="3">
    <source>
        <dbReference type="ARBA" id="ARBA00022833"/>
    </source>
</evidence>
<dbReference type="Pfam" id="PF12906">
    <property type="entry name" value="RINGv"/>
    <property type="match status" value="1"/>
</dbReference>
<organism evidence="6 7">
    <name type="scientific">Acacia crassicarpa</name>
    <name type="common">northern wattle</name>
    <dbReference type="NCBI Taxonomy" id="499986"/>
    <lineage>
        <taxon>Eukaryota</taxon>
        <taxon>Viridiplantae</taxon>
        <taxon>Streptophyta</taxon>
        <taxon>Embryophyta</taxon>
        <taxon>Tracheophyta</taxon>
        <taxon>Spermatophyta</taxon>
        <taxon>Magnoliopsida</taxon>
        <taxon>eudicotyledons</taxon>
        <taxon>Gunneridae</taxon>
        <taxon>Pentapetalae</taxon>
        <taxon>rosids</taxon>
        <taxon>fabids</taxon>
        <taxon>Fabales</taxon>
        <taxon>Fabaceae</taxon>
        <taxon>Caesalpinioideae</taxon>
        <taxon>mimosoid clade</taxon>
        <taxon>Acacieae</taxon>
        <taxon>Acacia</taxon>
    </lineage>
</organism>
<name>A0AAE1JS63_9FABA</name>
<keyword evidence="4" id="KW-0472">Membrane</keyword>
<protein>
    <recommendedName>
        <fullName evidence="5">RING-CH-type domain-containing protein</fullName>
    </recommendedName>
</protein>
<evidence type="ECO:0000256" key="1">
    <source>
        <dbReference type="ARBA" id="ARBA00022723"/>
    </source>
</evidence>
<comment type="caution">
    <text evidence="6">The sequence shown here is derived from an EMBL/GenBank/DDBJ whole genome shotgun (WGS) entry which is preliminary data.</text>
</comment>